<reference evidence="2" key="1">
    <citation type="submission" date="2021-01" db="EMBL/GenBank/DDBJ databases">
        <title>Whole genome shotgun sequence of Rhizocola hellebori NBRC 109834.</title>
        <authorList>
            <person name="Komaki H."/>
            <person name="Tamura T."/>
        </authorList>
    </citation>
    <scope>NUCLEOTIDE SEQUENCE</scope>
    <source>
        <strain evidence="2">NBRC 109834</strain>
    </source>
</reference>
<accession>A0A8J3Q7V9</accession>
<proteinExistence type="predicted"/>
<dbReference type="Proteomes" id="UP000612899">
    <property type="component" value="Unassembled WGS sequence"/>
</dbReference>
<dbReference type="PANTHER" id="PTHR35585">
    <property type="entry name" value="HHE DOMAIN PROTEIN (AFU_ORTHOLOGUE AFUA_4G00730)"/>
    <property type="match status" value="1"/>
</dbReference>
<dbReference type="InterPro" id="IPR012312">
    <property type="entry name" value="Hemerythrin-like"/>
</dbReference>
<evidence type="ECO:0000313" key="3">
    <source>
        <dbReference type="Proteomes" id="UP000612899"/>
    </source>
</evidence>
<dbReference type="AlphaFoldDB" id="A0A8J3Q7V9"/>
<evidence type="ECO:0000313" key="2">
    <source>
        <dbReference type="EMBL" id="GIH05044.1"/>
    </source>
</evidence>
<protein>
    <recommendedName>
        <fullName evidence="1">Hemerythrin-like domain-containing protein</fullName>
    </recommendedName>
</protein>
<name>A0A8J3Q7V9_9ACTN</name>
<dbReference type="Gene3D" id="1.20.120.520">
    <property type="entry name" value="nmb1532 protein domain like"/>
    <property type="match status" value="1"/>
</dbReference>
<evidence type="ECO:0000259" key="1">
    <source>
        <dbReference type="Pfam" id="PF01814"/>
    </source>
</evidence>
<dbReference type="Pfam" id="PF01814">
    <property type="entry name" value="Hemerythrin"/>
    <property type="match status" value="1"/>
</dbReference>
<sequence length="155" mass="17273">MTTQPSVVAVLSDEHLQLAKLTTELAESSGPLDDLAETVASIVSRHLFAEQRYLYPTVRKLLPDGEQLAEQELSRHHQILSQISELRATPSHTVRFRELANQLRSHVTHHAKCAATEIYPRLMEMTTQEDLVKLGGHLAGAMDRLQGKGYRPKGG</sequence>
<feature type="domain" description="Hemerythrin-like" evidence="1">
    <location>
        <begin position="8"/>
        <end position="122"/>
    </location>
</feature>
<dbReference type="RefSeq" id="WP_203908913.1">
    <property type="nucleotide sequence ID" value="NZ_BONY01000016.1"/>
</dbReference>
<gene>
    <name evidence="2" type="ORF">Rhe02_31110</name>
</gene>
<dbReference type="EMBL" id="BONY01000016">
    <property type="protein sequence ID" value="GIH05044.1"/>
    <property type="molecule type" value="Genomic_DNA"/>
</dbReference>
<keyword evidence="3" id="KW-1185">Reference proteome</keyword>
<comment type="caution">
    <text evidence="2">The sequence shown here is derived from an EMBL/GenBank/DDBJ whole genome shotgun (WGS) entry which is preliminary data.</text>
</comment>
<dbReference type="PANTHER" id="PTHR35585:SF1">
    <property type="entry name" value="HHE DOMAIN PROTEIN (AFU_ORTHOLOGUE AFUA_4G00730)"/>
    <property type="match status" value="1"/>
</dbReference>
<organism evidence="2 3">
    <name type="scientific">Rhizocola hellebori</name>
    <dbReference type="NCBI Taxonomy" id="1392758"/>
    <lineage>
        <taxon>Bacteria</taxon>
        <taxon>Bacillati</taxon>
        <taxon>Actinomycetota</taxon>
        <taxon>Actinomycetes</taxon>
        <taxon>Micromonosporales</taxon>
        <taxon>Micromonosporaceae</taxon>
        <taxon>Rhizocola</taxon>
    </lineage>
</organism>